<reference evidence="17" key="2">
    <citation type="journal article" date="2021" name="PeerJ">
        <title>Extensive microbial diversity within the chicken gut microbiome revealed by metagenomics and culture.</title>
        <authorList>
            <person name="Gilroy R."/>
            <person name="Ravi A."/>
            <person name="Getino M."/>
            <person name="Pursley I."/>
            <person name="Horton D.L."/>
            <person name="Alikhan N.F."/>
            <person name="Baker D."/>
            <person name="Gharbi K."/>
            <person name="Hall N."/>
            <person name="Watson M."/>
            <person name="Adriaenssens E.M."/>
            <person name="Foster-Nyarko E."/>
            <person name="Jarju S."/>
            <person name="Secka A."/>
            <person name="Antonio M."/>
            <person name="Oren A."/>
            <person name="Chaudhuri R.R."/>
            <person name="La Ragione R."/>
            <person name="Hildebrand F."/>
            <person name="Pallen M.J."/>
        </authorList>
    </citation>
    <scope>NUCLEOTIDE SEQUENCE</scope>
    <source>
        <strain evidence="17">CHK189-12415</strain>
    </source>
</reference>
<feature type="active site" description="Proton acceptor" evidence="16">
    <location>
        <position position="109"/>
    </location>
</feature>
<evidence type="ECO:0000256" key="1">
    <source>
        <dbReference type="ARBA" id="ARBA00001206"/>
    </source>
</evidence>
<feature type="binding site" evidence="16">
    <location>
        <position position="184"/>
    </location>
    <ligand>
        <name>substrate</name>
    </ligand>
</feature>
<dbReference type="NCBIfam" id="NF009855">
    <property type="entry name" value="PRK13321.1"/>
    <property type="match status" value="1"/>
</dbReference>
<evidence type="ECO:0000313" key="17">
    <source>
        <dbReference type="EMBL" id="HIR61764.1"/>
    </source>
</evidence>
<protein>
    <recommendedName>
        <fullName evidence="15 16">Type III pantothenate kinase</fullName>
        <ecNumber evidence="6 16">2.7.1.33</ecNumber>
    </recommendedName>
    <alternativeName>
        <fullName evidence="16">PanK-III</fullName>
    </alternativeName>
    <alternativeName>
        <fullName evidence="16">Pantothenic acid kinase</fullName>
    </alternativeName>
</protein>
<evidence type="ECO:0000256" key="11">
    <source>
        <dbReference type="ARBA" id="ARBA00022840"/>
    </source>
</evidence>
<evidence type="ECO:0000256" key="8">
    <source>
        <dbReference type="ARBA" id="ARBA00022679"/>
    </source>
</evidence>
<dbReference type="Gene3D" id="3.30.420.40">
    <property type="match status" value="2"/>
</dbReference>
<comment type="caution">
    <text evidence="16">Lacks conserved residue(s) required for the propagation of feature annotation.</text>
</comment>
<feature type="binding site" evidence="16">
    <location>
        <begin position="6"/>
        <end position="13"/>
    </location>
    <ligand>
        <name>ATP</name>
        <dbReference type="ChEBI" id="CHEBI:30616"/>
    </ligand>
</feature>
<proteinExistence type="inferred from homology"/>
<dbReference type="Proteomes" id="UP000824241">
    <property type="component" value="Unassembled WGS sequence"/>
</dbReference>
<evidence type="ECO:0000256" key="16">
    <source>
        <dbReference type="HAMAP-Rule" id="MF_01274"/>
    </source>
</evidence>
<organism evidence="17 18">
    <name type="scientific">Candidatus Faecivivens stercoravium</name>
    <dbReference type="NCBI Taxonomy" id="2840803"/>
    <lineage>
        <taxon>Bacteria</taxon>
        <taxon>Bacillati</taxon>
        <taxon>Bacillota</taxon>
        <taxon>Clostridia</taxon>
        <taxon>Eubacteriales</taxon>
        <taxon>Oscillospiraceae</taxon>
        <taxon>Oscillospiraceae incertae sedis</taxon>
        <taxon>Candidatus Faecivivens</taxon>
    </lineage>
</organism>
<dbReference type="GO" id="GO:0015937">
    <property type="term" value="P:coenzyme A biosynthetic process"/>
    <property type="evidence" value="ECO:0007669"/>
    <property type="project" value="UniProtKB-UniRule"/>
</dbReference>
<keyword evidence="7 16" id="KW-0963">Cytoplasm</keyword>
<evidence type="ECO:0000256" key="12">
    <source>
        <dbReference type="ARBA" id="ARBA00022958"/>
    </source>
</evidence>
<comment type="subunit">
    <text evidence="5 16">Homodimer.</text>
</comment>
<comment type="caution">
    <text evidence="17">The sequence shown here is derived from an EMBL/GenBank/DDBJ whole genome shotgun (WGS) entry which is preliminary data.</text>
</comment>
<comment type="catalytic activity">
    <reaction evidence="1 16">
        <text>(R)-pantothenate + ATP = (R)-4'-phosphopantothenate + ADP + H(+)</text>
        <dbReference type="Rhea" id="RHEA:16373"/>
        <dbReference type="ChEBI" id="CHEBI:10986"/>
        <dbReference type="ChEBI" id="CHEBI:15378"/>
        <dbReference type="ChEBI" id="CHEBI:29032"/>
        <dbReference type="ChEBI" id="CHEBI:30616"/>
        <dbReference type="ChEBI" id="CHEBI:456216"/>
        <dbReference type="EC" id="2.7.1.33"/>
    </reaction>
</comment>
<evidence type="ECO:0000256" key="6">
    <source>
        <dbReference type="ARBA" id="ARBA00012102"/>
    </source>
</evidence>
<keyword evidence="9 16" id="KW-0547">Nucleotide-binding</keyword>
<evidence type="ECO:0000256" key="10">
    <source>
        <dbReference type="ARBA" id="ARBA00022777"/>
    </source>
</evidence>
<dbReference type="SUPFAM" id="SSF53067">
    <property type="entry name" value="Actin-like ATPase domain"/>
    <property type="match status" value="2"/>
</dbReference>
<feature type="binding site" evidence="16">
    <location>
        <position position="129"/>
    </location>
    <ligand>
        <name>K(+)</name>
        <dbReference type="ChEBI" id="CHEBI:29103"/>
    </ligand>
</feature>
<dbReference type="Pfam" id="PF03309">
    <property type="entry name" value="Pan_kinase"/>
    <property type="match status" value="1"/>
</dbReference>
<dbReference type="EC" id="2.7.1.33" evidence="6 16"/>
<keyword evidence="10 16" id="KW-0418">Kinase</keyword>
<evidence type="ECO:0000256" key="14">
    <source>
        <dbReference type="ARBA" id="ARBA00038036"/>
    </source>
</evidence>
<dbReference type="GO" id="GO:0005737">
    <property type="term" value="C:cytoplasm"/>
    <property type="evidence" value="ECO:0007669"/>
    <property type="project" value="UniProtKB-SubCell"/>
</dbReference>
<name>A0A9D1J656_9FIRM</name>
<evidence type="ECO:0000256" key="9">
    <source>
        <dbReference type="ARBA" id="ARBA00022741"/>
    </source>
</evidence>
<comment type="cofactor">
    <cofactor evidence="2">
        <name>K(+)</name>
        <dbReference type="ChEBI" id="CHEBI:29103"/>
    </cofactor>
</comment>
<dbReference type="GO" id="GO:0004594">
    <property type="term" value="F:pantothenate kinase activity"/>
    <property type="evidence" value="ECO:0007669"/>
    <property type="project" value="UniProtKB-UniRule"/>
</dbReference>
<dbReference type="PANTHER" id="PTHR34265">
    <property type="entry name" value="TYPE III PANTOTHENATE KINASE"/>
    <property type="match status" value="1"/>
</dbReference>
<dbReference type="InterPro" id="IPR004619">
    <property type="entry name" value="Type_III_PanK"/>
</dbReference>
<comment type="cofactor">
    <cofactor evidence="16">
        <name>NH4(+)</name>
        <dbReference type="ChEBI" id="CHEBI:28938"/>
    </cofactor>
    <cofactor evidence="16">
        <name>K(+)</name>
        <dbReference type="ChEBI" id="CHEBI:29103"/>
    </cofactor>
    <text evidence="16">A monovalent cation. Ammonium or potassium.</text>
</comment>
<evidence type="ECO:0000256" key="2">
    <source>
        <dbReference type="ARBA" id="ARBA00001958"/>
    </source>
</evidence>
<comment type="similarity">
    <text evidence="14 16">Belongs to the type III pantothenate kinase family.</text>
</comment>
<feature type="binding site" evidence="16">
    <location>
        <position position="132"/>
    </location>
    <ligand>
        <name>ATP</name>
        <dbReference type="ChEBI" id="CHEBI:30616"/>
    </ligand>
</feature>
<dbReference type="NCBIfam" id="TIGR00671">
    <property type="entry name" value="baf"/>
    <property type="match status" value="1"/>
</dbReference>
<keyword evidence="8 16" id="KW-0808">Transferase</keyword>
<dbReference type="HAMAP" id="MF_01274">
    <property type="entry name" value="Pantothen_kinase_3"/>
    <property type="match status" value="1"/>
</dbReference>
<evidence type="ECO:0000256" key="3">
    <source>
        <dbReference type="ARBA" id="ARBA00004496"/>
    </source>
</evidence>
<dbReference type="GO" id="GO:0046872">
    <property type="term" value="F:metal ion binding"/>
    <property type="evidence" value="ECO:0007669"/>
    <property type="project" value="UniProtKB-KW"/>
</dbReference>
<comment type="pathway">
    <text evidence="4 16">Cofactor biosynthesis; coenzyme A biosynthesis; CoA from (R)-pantothenate: step 1/5.</text>
</comment>
<dbReference type="CDD" id="cd24015">
    <property type="entry name" value="ASKHA_NBD_PanK-III"/>
    <property type="match status" value="1"/>
</dbReference>
<dbReference type="PANTHER" id="PTHR34265:SF1">
    <property type="entry name" value="TYPE III PANTOTHENATE KINASE"/>
    <property type="match status" value="1"/>
</dbReference>
<dbReference type="AlphaFoldDB" id="A0A9D1J656"/>
<evidence type="ECO:0000313" key="18">
    <source>
        <dbReference type="Proteomes" id="UP000824241"/>
    </source>
</evidence>
<evidence type="ECO:0000256" key="13">
    <source>
        <dbReference type="ARBA" id="ARBA00022993"/>
    </source>
</evidence>
<keyword evidence="13 16" id="KW-0173">Coenzyme A biosynthesis</keyword>
<keyword evidence="12 16" id="KW-0630">Potassium</keyword>
<comment type="function">
    <text evidence="16">Catalyzes the phosphorylation of pantothenate (Pan), the first step in CoA biosynthesis.</text>
</comment>
<gene>
    <name evidence="16" type="primary">coaX</name>
    <name evidence="17" type="ORF">IAB37_09345</name>
</gene>
<dbReference type="EMBL" id="DVHA01000303">
    <property type="protein sequence ID" value="HIR61764.1"/>
    <property type="molecule type" value="Genomic_DNA"/>
</dbReference>
<sequence>MILALDAGNTNICAGCIEGGEVRLTARIATDRRKTEDEYAGVLEAVLRMNGVGPDSLDGSIICSVVPPVNRCLSLAVEMITGRTPLFVKPGLKTGLALRVDNPEGLGSDRIADAVAASALYGGTVIVVDMGTMTTLSVVNGKKEFLGGAICPGIRLSQQALAAGTSQLPAIGLDPPERAIGRNTVECMKSGAIFGTAAMVDGLIAGIRRELAEKGEPAPRVVMTGGISRFIAPYCRETVTVDPDLLLKGLWLLYQKNVRRKEAGR</sequence>
<accession>A0A9D1J656</accession>
<comment type="subcellular location">
    <subcellularLocation>
        <location evidence="3 16">Cytoplasm</location>
    </subcellularLocation>
</comment>
<evidence type="ECO:0000256" key="5">
    <source>
        <dbReference type="ARBA" id="ARBA00011738"/>
    </source>
</evidence>
<feature type="binding site" evidence="16">
    <location>
        <begin position="107"/>
        <end position="110"/>
    </location>
    <ligand>
        <name>substrate</name>
    </ligand>
</feature>
<reference evidence="17" key="1">
    <citation type="submission" date="2020-10" db="EMBL/GenBank/DDBJ databases">
        <authorList>
            <person name="Gilroy R."/>
        </authorList>
    </citation>
    <scope>NUCLEOTIDE SEQUENCE</scope>
    <source>
        <strain evidence="17">CHK189-12415</strain>
    </source>
</reference>
<dbReference type="GO" id="GO:0005524">
    <property type="term" value="F:ATP binding"/>
    <property type="evidence" value="ECO:0007669"/>
    <property type="project" value="UniProtKB-UniRule"/>
</dbReference>
<keyword evidence="16" id="KW-0479">Metal-binding</keyword>
<evidence type="ECO:0000256" key="15">
    <source>
        <dbReference type="ARBA" id="ARBA00040883"/>
    </source>
</evidence>
<dbReference type="InterPro" id="IPR043129">
    <property type="entry name" value="ATPase_NBD"/>
</dbReference>
<evidence type="ECO:0000256" key="7">
    <source>
        <dbReference type="ARBA" id="ARBA00022490"/>
    </source>
</evidence>
<evidence type="ECO:0000256" key="4">
    <source>
        <dbReference type="ARBA" id="ARBA00005225"/>
    </source>
</evidence>
<keyword evidence="11 16" id="KW-0067">ATP-binding</keyword>